<sequence length="346" mass="37258">MAKKGRVARILTTLHRVAGTPMSEALKRRQRSAVQRGDAGTHSGTVSQWRKRKDRQRRREQFEGAAKETGLPHGYHSGMRILLVGEGNLSFALALTTLFDGDGSNLLVTSFDRQRIARAAYPYCEDVEESLTAAGAAVVFDVDVEEPDALRGVAKRWWAAGDDDGGDNPTGRGVGPGGHFKGFDRVVFNFPDAGVGVTPPLSVKANQDMLGAFFDSAKGLLKRNGEVHVAIPEGSGSTHDRASAWNVTGVAARYGLVYRASLDFEPGAFPGYEHYRTLPHESLWGEEDGHAGDGGLLNGENEGRVEANDDDVAEGAKTLVFQVDDAPKGGKDGSELIRKGKTWSLK</sequence>
<protein>
    <recommendedName>
        <fullName evidence="2">25S rRNA (uridine-N(3))-methyltransferase BMT5-like domain-containing protein</fullName>
    </recommendedName>
</protein>
<dbReference type="InterPro" id="IPR019446">
    <property type="entry name" value="BMT5-like"/>
</dbReference>
<dbReference type="Pfam" id="PF10354">
    <property type="entry name" value="BMT5-like"/>
    <property type="match status" value="1"/>
</dbReference>
<evidence type="ECO:0000259" key="2">
    <source>
        <dbReference type="Pfam" id="PF10354"/>
    </source>
</evidence>
<dbReference type="PANTHER" id="PTHR11538">
    <property type="entry name" value="PHENYLALANYL-TRNA SYNTHETASE"/>
    <property type="match status" value="1"/>
</dbReference>
<name>A0A7S0PPS0_MICPS</name>
<evidence type="ECO:0000256" key="1">
    <source>
        <dbReference type="SAM" id="MobiDB-lite"/>
    </source>
</evidence>
<dbReference type="GO" id="GO:0070042">
    <property type="term" value="F:rRNA (uridine-N3-)-methyltransferase activity"/>
    <property type="evidence" value="ECO:0007669"/>
    <property type="project" value="InterPro"/>
</dbReference>
<dbReference type="GO" id="GO:0070475">
    <property type="term" value="P:rRNA base methylation"/>
    <property type="evidence" value="ECO:0007669"/>
    <property type="project" value="InterPro"/>
</dbReference>
<feature type="compositionally biased region" description="Basic and acidic residues" evidence="1">
    <location>
        <begin position="325"/>
        <end position="338"/>
    </location>
</feature>
<accession>A0A7S0PPS0</accession>
<dbReference type="GO" id="GO:0005737">
    <property type="term" value="C:cytoplasm"/>
    <property type="evidence" value="ECO:0007669"/>
    <property type="project" value="TreeGrafter"/>
</dbReference>
<feature type="domain" description="25S rRNA (uridine-N(3))-methyltransferase BMT5-like" evidence="2">
    <location>
        <begin position="82"/>
        <end position="276"/>
    </location>
</feature>
<dbReference type="PANTHER" id="PTHR11538:SF26">
    <property type="entry name" value="FERREDOXIN-FOLD ANTICODON-BINDING DOMAIN-CONTAINING PROTEIN 1"/>
    <property type="match status" value="1"/>
</dbReference>
<dbReference type="AlphaFoldDB" id="A0A7S0PPS0"/>
<gene>
    <name evidence="3" type="ORF">MSP1404_LOCUS4634</name>
</gene>
<feature type="region of interest" description="Disordered" evidence="1">
    <location>
        <begin position="21"/>
        <end position="70"/>
    </location>
</feature>
<proteinExistence type="predicted"/>
<feature type="region of interest" description="Disordered" evidence="1">
    <location>
        <begin position="286"/>
        <end position="306"/>
    </location>
</feature>
<evidence type="ECO:0000313" key="3">
    <source>
        <dbReference type="EMBL" id="CAD8584689.1"/>
    </source>
</evidence>
<reference evidence="3" key="1">
    <citation type="submission" date="2021-01" db="EMBL/GenBank/DDBJ databases">
        <authorList>
            <person name="Corre E."/>
            <person name="Pelletier E."/>
            <person name="Niang G."/>
            <person name="Scheremetjew M."/>
            <person name="Finn R."/>
            <person name="Kale V."/>
            <person name="Holt S."/>
            <person name="Cochrane G."/>
            <person name="Meng A."/>
            <person name="Brown T."/>
            <person name="Cohen L."/>
        </authorList>
    </citation>
    <scope>NUCLEOTIDE SEQUENCE</scope>
    <source>
        <strain evidence="3">CCMP494</strain>
    </source>
</reference>
<organism evidence="3">
    <name type="scientific">Micromonas pusilla</name>
    <name type="common">Picoplanktonic green alga</name>
    <name type="synonym">Chromulina pusilla</name>
    <dbReference type="NCBI Taxonomy" id="38833"/>
    <lineage>
        <taxon>Eukaryota</taxon>
        <taxon>Viridiplantae</taxon>
        <taxon>Chlorophyta</taxon>
        <taxon>Mamiellophyceae</taxon>
        <taxon>Mamiellales</taxon>
        <taxon>Mamiellaceae</taxon>
        <taxon>Micromonas</taxon>
    </lineage>
</organism>
<feature type="compositionally biased region" description="Basic and acidic residues" evidence="1">
    <location>
        <begin position="57"/>
        <end position="66"/>
    </location>
</feature>
<feature type="region of interest" description="Disordered" evidence="1">
    <location>
        <begin position="324"/>
        <end position="346"/>
    </location>
</feature>
<dbReference type="EMBL" id="HBEV01006043">
    <property type="protein sequence ID" value="CAD8584689.1"/>
    <property type="molecule type" value="Transcribed_RNA"/>
</dbReference>